<keyword evidence="2" id="KW-1185">Reference proteome</keyword>
<name>A0A0L0ULI9_9BASI</name>
<organism evidence="1 2">
    <name type="scientific">Puccinia striiformis f. sp. tritici PST-78</name>
    <dbReference type="NCBI Taxonomy" id="1165861"/>
    <lineage>
        <taxon>Eukaryota</taxon>
        <taxon>Fungi</taxon>
        <taxon>Dikarya</taxon>
        <taxon>Basidiomycota</taxon>
        <taxon>Pucciniomycotina</taxon>
        <taxon>Pucciniomycetes</taxon>
        <taxon>Pucciniales</taxon>
        <taxon>Pucciniaceae</taxon>
        <taxon>Puccinia</taxon>
    </lineage>
</organism>
<dbReference type="AlphaFoldDB" id="A0A0L0ULI9"/>
<comment type="caution">
    <text evidence="1">The sequence shown here is derived from an EMBL/GenBank/DDBJ whole genome shotgun (WGS) entry which is preliminary data.</text>
</comment>
<feature type="non-terminal residue" evidence="1">
    <location>
        <position position="1"/>
    </location>
</feature>
<protein>
    <submittedName>
        <fullName evidence="1">Uncharacterized protein</fullName>
    </submittedName>
</protein>
<evidence type="ECO:0000313" key="2">
    <source>
        <dbReference type="Proteomes" id="UP000054564"/>
    </source>
</evidence>
<reference evidence="2" key="1">
    <citation type="submission" date="2014-03" db="EMBL/GenBank/DDBJ databases">
        <title>The Genome Sequence of Puccinia striiformis f. sp. tritici PST-78.</title>
        <authorList>
            <consortium name="The Broad Institute Genome Sequencing Platform"/>
            <person name="Cuomo C."/>
            <person name="Hulbert S."/>
            <person name="Chen X."/>
            <person name="Walker B."/>
            <person name="Young S.K."/>
            <person name="Zeng Q."/>
            <person name="Gargeya S."/>
            <person name="Fitzgerald M."/>
            <person name="Haas B."/>
            <person name="Abouelleil A."/>
            <person name="Alvarado L."/>
            <person name="Arachchi H.M."/>
            <person name="Berlin A.M."/>
            <person name="Chapman S.B."/>
            <person name="Goldberg J."/>
            <person name="Griggs A."/>
            <person name="Gujja S."/>
            <person name="Hansen M."/>
            <person name="Howarth C."/>
            <person name="Imamovic A."/>
            <person name="Larimer J."/>
            <person name="McCowan C."/>
            <person name="Montmayeur A."/>
            <person name="Murphy C."/>
            <person name="Neiman D."/>
            <person name="Pearson M."/>
            <person name="Priest M."/>
            <person name="Roberts A."/>
            <person name="Saif S."/>
            <person name="Shea T."/>
            <person name="Sisk P."/>
            <person name="Sykes S."/>
            <person name="Wortman J."/>
            <person name="Nusbaum C."/>
            <person name="Birren B."/>
        </authorList>
    </citation>
    <scope>NUCLEOTIDE SEQUENCE [LARGE SCALE GENOMIC DNA]</scope>
    <source>
        <strain evidence="2">race PST-78</strain>
    </source>
</reference>
<dbReference type="Proteomes" id="UP000054564">
    <property type="component" value="Unassembled WGS sequence"/>
</dbReference>
<gene>
    <name evidence="1" type="ORF">PSTG_18659</name>
</gene>
<evidence type="ECO:0000313" key="1">
    <source>
        <dbReference type="EMBL" id="KNE87947.1"/>
    </source>
</evidence>
<dbReference type="EMBL" id="AJIL01003618">
    <property type="protein sequence ID" value="KNE87947.1"/>
    <property type="molecule type" value="Genomic_DNA"/>
</dbReference>
<feature type="non-terminal residue" evidence="1">
    <location>
        <position position="96"/>
    </location>
</feature>
<proteinExistence type="predicted"/>
<sequence>HWYNNCVRYWELVWTGVIAPPLKEFKSSTSAGQHVPVPPTQQSQLCQLDVPKASDKKFLLDSGVSTHGTIKIPTINGTIEVNDMYYCPGVDGVILL</sequence>
<accession>A0A0L0ULI9</accession>